<name>A0ABQ2KEN1_9MICO</name>
<dbReference type="RefSeq" id="WP_188715951.1">
    <property type="nucleotide sequence ID" value="NZ_BAABBD010000001.1"/>
</dbReference>
<dbReference type="EMBL" id="BMLM01000001">
    <property type="protein sequence ID" value="GGN79428.1"/>
    <property type="molecule type" value="Genomic_DNA"/>
</dbReference>
<accession>A0ABQ2KEN1</accession>
<reference evidence="2" key="1">
    <citation type="journal article" date="2019" name="Int. J. Syst. Evol. Microbiol.">
        <title>The Global Catalogue of Microorganisms (GCM) 10K type strain sequencing project: providing services to taxonomists for standard genome sequencing and annotation.</title>
        <authorList>
            <consortium name="The Broad Institute Genomics Platform"/>
            <consortium name="The Broad Institute Genome Sequencing Center for Infectious Disease"/>
            <person name="Wu L."/>
            <person name="Ma J."/>
        </authorList>
    </citation>
    <scope>NUCLEOTIDE SEQUENCE [LARGE SCALE GENOMIC DNA]</scope>
    <source>
        <strain evidence="2">CGMCC 1.6960</strain>
    </source>
</reference>
<evidence type="ECO:0000313" key="1">
    <source>
        <dbReference type="EMBL" id="GGN79428.1"/>
    </source>
</evidence>
<organism evidence="1 2">
    <name type="scientific">Agrococcus terreus</name>
    <dbReference type="NCBI Taxonomy" id="574649"/>
    <lineage>
        <taxon>Bacteria</taxon>
        <taxon>Bacillati</taxon>
        <taxon>Actinomycetota</taxon>
        <taxon>Actinomycetes</taxon>
        <taxon>Micrococcales</taxon>
        <taxon>Microbacteriaceae</taxon>
        <taxon>Agrococcus</taxon>
    </lineage>
</organism>
<comment type="caution">
    <text evidence="1">The sequence shown here is derived from an EMBL/GenBank/DDBJ whole genome shotgun (WGS) entry which is preliminary data.</text>
</comment>
<evidence type="ECO:0000313" key="2">
    <source>
        <dbReference type="Proteomes" id="UP000626982"/>
    </source>
</evidence>
<dbReference type="Proteomes" id="UP000626982">
    <property type="component" value="Unassembled WGS sequence"/>
</dbReference>
<keyword evidence="2" id="KW-1185">Reference proteome</keyword>
<proteinExistence type="predicted"/>
<protein>
    <submittedName>
        <fullName evidence="1">Uncharacterized protein</fullName>
    </submittedName>
</protein>
<sequence>MRTSPDRIERLEPHEVFVFGSNRDGSHGAGAARLAEERFGAVPGEGRGHHGQSYAIVTMSGIEVIRREVAAFLAYAAQHPEHDFLVTELGCGIAGYEPVDIAPLLRGAGENVLLPRRFAAVLAEA</sequence>
<gene>
    <name evidence="1" type="ORF">GCM10010968_06330</name>
</gene>